<feature type="domain" description="Polysaccharide pyruvyl transferase" evidence="1">
    <location>
        <begin position="56"/>
        <end position="219"/>
    </location>
</feature>
<dbReference type="PANTHER" id="PTHR36836">
    <property type="entry name" value="COLANIC ACID BIOSYNTHESIS PROTEIN WCAK"/>
    <property type="match status" value="1"/>
</dbReference>
<gene>
    <name evidence="2" type="ORF">SDC9_128165</name>
</gene>
<dbReference type="PANTHER" id="PTHR36836:SF1">
    <property type="entry name" value="COLANIC ACID BIOSYNTHESIS PROTEIN WCAK"/>
    <property type="match status" value="1"/>
</dbReference>
<evidence type="ECO:0000259" key="1">
    <source>
        <dbReference type="Pfam" id="PF04230"/>
    </source>
</evidence>
<accession>A0A645CW60</accession>
<comment type="caution">
    <text evidence="2">The sequence shown here is derived from an EMBL/GenBank/DDBJ whole genome shotgun (WGS) entry which is preliminary data.</text>
</comment>
<dbReference type="InterPro" id="IPR007345">
    <property type="entry name" value="Polysacch_pyruvyl_Trfase"/>
</dbReference>
<protein>
    <recommendedName>
        <fullName evidence="1">Polysaccharide pyruvyl transferase domain-containing protein</fullName>
    </recommendedName>
</protein>
<reference evidence="2" key="1">
    <citation type="submission" date="2019-08" db="EMBL/GenBank/DDBJ databases">
        <authorList>
            <person name="Kucharzyk K."/>
            <person name="Murdoch R.W."/>
            <person name="Higgins S."/>
            <person name="Loffler F."/>
        </authorList>
    </citation>
    <scope>NUCLEOTIDE SEQUENCE</scope>
</reference>
<proteinExistence type="predicted"/>
<organism evidence="2">
    <name type="scientific">bioreactor metagenome</name>
    <dbReference type="NCBI Taxonomy" id="1076179"/>
    <lineage>
        <taxon>unclassified sequences</taxon>
        <taxon>metagenomes</taxon>
        <taxon>ecological metagenomes</taxon>
    </lineage>
</organism>
<evidence type="ECO:0000313" key="2">
    <source>
        <dbReference type="EMBL" id="MPM81113.1"/>
    </source>
</evidence>
<dbReference type="AlphaFoldDB" id="A0A645CW60"/>
<dbReference type="Pfam" id="PF04230">
    <property type="entry name" value="PS_pyruv_trans"/>
    <property type="match status" value="1"/>
</dbReference>
<name>A0A645CW60_9ZZZZ</name>
<sequence>MLEIAQAARVKTVIWQVGMNNELNPAFFRLGGRWRRLAEHLGGAARWEEWLEHRMRTRLRKCVSRCDLVVVRDQSSLIELHRSGDFPAAFYGADSAILQQASPGRLLAPGAEGERTIGICVSAQNAMRQTGGVAALLERFHRELGARIVFIPMNPQTDRALMSGIRERLSFAERTVMVEQFEPEDIQNIVGGCDLLISSRLHLLILGLNRLVPGIGIARGSKIANYLTPFGLPTIGTTDDCDFEQLFQESRRLLEDREFAGRARQVREKLLARLAASEARLHEIV</sequence>
<dbReference type="EMBL" id="VSSQ01030551">
    <property type="protein sequence ID" value="MPM81113.1"/>
    <property type="molecule type" value="Genomic_DNA"/>
</dbReference>